<dbReference type="Pfam" id="PF01700">
    <property type="entry name" value="Orbi_VP3"/>
    <property type="match status" value="1"/>
</dbReference>
<dbReference type="EMBL" id="OU963867">
    <property type="protein sequence ID" value="CAH0392100.1"/>
    <property type="molecule type" value="Genomic_DNA"/>
</dbReference>
<reference evidence="1" key="1">
    <citation type="submission" date="2021-12" db="EMBL/GenBank/DDBJ databases">
        <authorList>
            <person name="King R."/>
        </authorList>
    </citation>
    <scope>NUCLEOTIDE SEQUENCE</scope>
</reference>
<evidence type="ECO:0000313" key="2">
    <source>
        <dbReference type="Proteomes" id="UP001152759"/>
    </source>
</evidence>
<dbReference type="Proteomes" id="UP001152759">
    <property type="component" value="Chromosome 6"/>
</dbReference>
<proteinExistence type="predicted"/>
<organism evidence="1 2">
    <name type="scientific">Bemisia tabaci</name>
    <name type="common">Sweetpotato whitefly</name>
    <name type="synonym">Aleurodes tabaci</name>
    <dbReference type="NCBI Taxonomy" id="7038"/>
    <lineage>
        <taxon>Eukaryota</taxon>
        <taxon>Metazoa</taxon>
        <taxon>Ecdysozoa</taxon>
        <taxon>Arthropoda</taxon>
        <taxon>Hexapoda</taxon>
        <taxon>Insecta</taxon>
        <taxon>Pterygota</taxon>
        <taxon>Neoptera</taxon>
        <taxon>Paraneoptera</taxon>
        <taxon>Hemiptera</taxon>
        <taxon>Sternorrhyncha</taxon>
        <taxon>Aleyrodoidea</taxon>
        <taxon>Aleyrodidae</taxon>
        <taxon>Aleyrodinae</taxon>
        <taxon>Bemisia</taxon>
    </lineage>
</organism>
<dbReference type="AlphaFoldDB" id="A0A9P0AJX5"/>
<dbReference type="InterPro" id="IPR002614">
    <property type="entry name" value="Inner_layer_core_VP3_Orbivir"/>
</dbReference>
<keyword evidence="2" id="KW-1185">Reference proteome</keyword>
<dbReference type="InterPro" id="IPR016029">
    <property type="entry name" value="Inner_layer_core_VP3_Reovir"/>
</dbReference>
<accession>A0A9P0AJX5</accession>
<protein>
    <submittedName>
        <fullName evidence="1">Uncharacterized protein</fullName>
    </submittedName>
</protein>
<name>A0A9P0AJX5_BEMTA</name>
<dbReference type="GO" id="GO:0005198">
    <property type="term" value="F:structural molecule activity"/>
    <property type="evidence" value="ECO:0007669"/>
    <property type="project" value="InterPro"/>
</dbReference>
<sequence>MPFICPEVQLNDIDVTTISRNMSLNTNKSDDVGLFLSMAPTDKNFKDYQKIILAMIMPNQVMVNITRDEEVADTIKGLCALSAKMLFSRTKGYTNITTDTADYIDNMIVEFLYSSGVVLTDRTDPRNVSFESRYSKCASLWKRVIGLTDRGGWINEGFTGYTQIKDPLYPDLIQLPQYAGISNYGTRDAYNLEKAIAYPPVLANIISAIVSLKATRSSALHQIKVILDTLATPWLTSISMLNDFILRTGETGFRMSTLNSLGILDPRAENPCGAIREAPIILDINLSSVMLFLRQMPAKYLSSPYLPKQPVIESAISAELQRLYSLILLTRDQIAVDSRADLIGKGSLLSIILSGTESNHFAKQILEIAFSSDGSKSFSLNDVSAVSAIFDDFEAVNYRVASQDVLRNPEFFGMTQNVVREFRETPIVTEAIYRERRTTGILYQNDTKVPPNEIAAMTFDEMNLHLSSRRLIAQLSRHPGRYTLPIWMGYEECLVSQWPPEAEA</sequence>
<gene>
    <name evidence="1" type="ORF">BEMITA_LOCUS10656</name>
</gene>
<dbReference type="SUPFAM" id="SSF56831">
    <property type="entry name" value="Reovirus inner layer core protein p3"/>
    <property type="match status" value="1"/>
</dbReference>
<evidence type="ECO:0000313" key="1">
    <source>
        <dbReference type="EMBL" id="CAH0392100.1"/>
    </source>
</evidence>